<accession>A0A3P7C3Q2</accession>
<proteinExistence type="predicted"/>
<gene>
    <name evidence="1" type="ORF">NBR_LOCUS5118</name>
</gene>
<evidence type="ECO:0000313" key="2">
    <source>
        <dbReference type="Proteomes" id="UP000271162"/>
    </source>
</evidence>
<dbReference type="AlphaFoldDB" id="A0A3P7C3Q2"/>
<evidence type="ECO:0000313" key="1">
    <source>
        <dbReference type="EMBL" id="VDL68707.1"/>
    </source>
</evidence>
<sequence length="150" mass="17611">MHTFITVKLFNCQFLVTRLDLEFHDSFTNSYPYNRLDSVEQILRSDQSQQVNYLNLVGCETHSDCHYLCIGSVVVLCRSFIVTKHSLFYERMRAYTIYTNGTVRRQTSSDGHCLADDTHCWSTRAILDREWEDPENDEVVVQEQELSKQD</sequence>
<keyword evidence="2" id="KW-1185">Reference proteome</keyword>
<protein>
    <submittedName>
        <fullName evidence="1">Uncharacterized protein</fullName>
    </submittedName>
</protein>
<dbReference type="Proteomes" id="UP000271162">
    <property type="component" value="Unassembled WGS sequence"/>
</dbReference>
<dbReference type="EMBL" id="UYSL01011396">
    <property type="protein sequence ID" value="VDL68707.1"/>
    <property type="molecule type" value="Genomic_DNA"/>
</dbReference>
<name>A0A3P7C3Q2_NIPBR</name>
<organism evidence="1 2">
    <name type="scientific">Nippostrongylus brasiliensis</name>
    <name type="common">Rat hookworm</name>
    <dbReference type="NCBI Taxonomy" id="27835"/>
    <lineage>
        <taxon>Eukaryota</taxon>
        <taxon>Metazoa</taxon>
        <taxon>Ecdysozoa</taxon>
        <taxon>Nematoda</taxon>
        <taxon>Chromadorea</taxon>
        <taxon>Rhabditida</taxon>
        <taxon>Rhabditina</taxon>
        <taxon>Rhabditomorpha</taxon>
        <taxon>Strongyloidea</taxon>
        <taxon>Heligmosomidae</taxon>
        <taxon>Nippostrongylus</taxon>
    </lineage>
</organism>
<reference evidence="1 2" key="1">
    <citation type="submission" date="2018-11" db="EMBL/GenBank/DDBJ databases">
        <authorList>
            <consortium name="Pathogen Informatics"/>
        </authorList>
    </citation>
    <scope>NUCLEOTIDE SEQUENCE [LARGE SCALE GENOMIC DNA]</scope>
</reference>